<name>A0A0J9TY18_PLAVI</name>
<reference evidence="1 2" key="1">
    <citation type="submission" date="2011-09" db="EMBL/GenBank/DDBJ databases">
        <title>The Genome Sequence of Plasmodium vivax North Korean.</title>
        <authorList>
            <consortium name="The Broad Institute Genome Sequencing Platform"/>
            <consortium name="The Broad Institute Genome Sequencing Center for Infectious Disease"/>
            <person name="Neafsey D."/>
            <person name="Carlton J."/>
            <person name="Barnwell J."/>
            <person name="Collins W."/>
            <person name="Escalante A."/>
            <person name="Mullikin J."/>
            <person name="Saul A."/>
            <person name="Guigo R."/>
            <person name="Camara F."/>
            <person name="Young S.K."/>
            <person name="Zeng Q."/>
            <person name="Gargeya S."/>
            <person name="Fitzgerald M."/>
            <person name="Haas B."/>
            <person name="Abouelleil A."/>
            <person name="Alvarado L."/>
            <person name="Arachchi H.M."/>
            <person name="Berlin A."/>
            <person name="Brown A."/>
            <person name="Chapman S.B."/>
            <person name="Chen Z."/>
            <person name="Dunbar C."/>
            <person name="Freedman E."/>
            <person name="Gearin G."/>
            <person name="Gellesch M."/>
            <person name="Goldberg J."/>
            <person name="Griggs A."/>
            <person name="Gujja S."/>
            <person name="Heiman D."/>
            <person name="Howarth C."/>
            <person name="Larson L."/>
            <person name="Lui A."/>
            <person name="MacDonald P.J.P."/>
            <person name="Montmayeur A."/>
            <person name="Murphy C."/>
            <person name="Neiman D."/>
            <person name="Pearson M."/>
            <person name="Priest M."/>
            <person name="Roberts A."/>
            <person name="Saif S."/>
            <person name="Shea T."/>
            <person name="Shenoy N."/>
            <person name="Sisk P."/>
            <person name="Stolte C."/>
            <person name="Sykes S."/>
            <person name="Wortman J."/>
            <person name="Nusbaum C."/>
            <person name="Birren B."/>
        </authorList>
    </citation>
    <scope>NUCLEOTIDE SEQUENCE [LARGE SCALE GENOMIC DNA]</scope>
    <source>
        <strain evidence="1 2">North Korean</strain>
    </source>
</reference>
<dbReference type="InterPro" id="IPR008780">
    <property type="entry name" value="Plasmodium_Vir"/>
</dbReference>
<dbReference type="EMBL" id="KQ235299">
    <property type="protein sequence ID" value="KNA00916.1"/>
    <property type="molecule type" value="Genomic_DNA"/>
</dbReference>
<gene>
    <name evidence="1" type="ORF">PVNG_05346</name>
</gene>
<sequence length="84" mass="10447">MSNHNKCNPKFETVNHQDWENRNKLYDYYIDYDTLSTVARFHDRVCKYYKTFEEKKSLYKHIEREYSSRGYICSQFFNNSKEYS</sequence>
<dbReference type="Pfam" id="PF05795">
    <property type="entry name" value="Plasmodium_Vir"/>
    <property type="match status" value="1"/>
</dbReference>
<evidence type="ECO:0000313" key="2">
    <source>
        <dbReference type="Proteomes" id="UP000053239"/>
    </source>
</evidence>
<protein>
    <submittedName>
        <fullName evidence="1">Uncharacterized protein</fullName>
    </submittedName>
</protein>
<organism evidence="1 2">
    <name type="scientific">Plasmodium vivax North Korean</name>
    <dbReference type="NCBI Taxonomy" id="1035514"/>
    <lineage>
        <taxon>Eukaryota</taxon>
        <taxon>Sar</taxon>
        <taxon>Alveolata</taxon>
        <taxon>Apicomplexa</taxon>
        <taxon>Aconoidasida</taxon>
        <taxon>Haemosporida</taxon>
        <taxon>Plasmodiidae</taxon>
        <taxon>Plasmodium</taxon>
        <taxon>Plasmodium (Plasmodium)</taxon>
    </lineage>
</organism>
<evidence type="ECO:0000313" key="1">
    <source>
        <dbReference type="EMBL" id="KNA00916.1"/>
    </source>
</evidence>
<proteinExistence type="predicted"/>
<dbReference type="Proteomes" id="UP000053239">
    <property type="component" value="Unassembled WGS sequence"/>
</dbReference>
<dbReference type="AlphaFoldDB" id="A0A0J9TY18"/>
<accession>A0A0J9TY18</accession>